<dbReference type="GO" id="GO:0016755">
    <property type="term" value="F:aminoacyltransferase activity"/>
    <property type="evidence" value="ECO:0007669"/>
    <property type="project" value="InterPro"/>
</dbReference>
<evidence type="ECO:0000256" key="7">
    <source>
        <dbReference type="ARBA" id="ARBA00023316"/>
    </source>
</evidence>
<dbReference type="SUPFAM" id="SSF55729">
    <property type="entry name" value="Acyl-CoA N-acyltransferases (Nat)"/>
    <property type="match status" value="2"/>
</dbReference>
<evidence type="ECO:0000313" key="10">
    <source>
        <dbReference type="Proteomes" id="UP000294743"/>
    </source>
</evidence>
<comment type="caution">
    <text evidence="9">The sequence shown here is derived from an EMBL/GenBank/DDBJ whole genome shotgun (WGS) entry which is preliminary data.</text>
</comment>
<protein>
    <submittedName>
        <fullName evidence="9">Alanine adding enzyme</fullName>
    </submittedName>
</protein>
<dbReference type="GO" id="GO:0009252">
    <property type="term" value="P:peptidoglycan biosynthetic process"/>
    <property type="evidence" value="ECO:0007669"/>
    <property type="project" value="UniProtKB-KW"/>
</dbReference>
<dbReference type="InterPro" id="IPR050644">
    <property type="entry name" value="PG_Glycine_Bridge_Synth"/>
</dbReference>
<evidence type="ECO:0000256" key="8">
    <source>
        <dbReference type="SAM" id="Coils"/>
    </source>
</evidence>
<keyword evidence="7" id="KW-0961">Cell wall biogenesis/degradation</keyword>
<dbReference type="Pfam" id="PF02388">
    <property type="entry name" value="FemAB"/>
    <property type="match status" value="1"/>
</dbReference>
<proteinExistence type="inferred from homology"/>
<dbReference type="OrthoDB" id="9785911at2"/>
<dbReference type="PROSITE" id="PS51191">
    <property type="entry name" value="FEMABX"/>
    <property type="match status" value="1"/>
</dbReference>
<keyword evidence="3" id="KW-0808">Transferase</keyword>
<keyword evidence="5" id="KW-0573">Peptidoglycan synthesis</keyword>
<accession>A0A4R8A4J8</accession>
<dbReference type="PANTHER" id="PTHR36174">
    <property type="entry name" value="LIPID II:GLYCINE GLYCYLTRANSFERASE"/>
    <property type="match status" value="1"/>
</dbReference>
<gene>
    <name evidence="9" type="ORF">EDD63_10454</name>
</gene>
<dbReference type="RefSeq" id="WP_134168055.1">
    <property type="nucleotide sequence ID" value="NZ_SODD01000004.1"/>
</dbReference>
<dbReference type="Proteomes" id="UP000294743">
    <property type="component" value="Unassembled WGS sequence"/>
</dbReference>
<feature type="coiled-coil region" evidence="8">
    <location>
        <begin position="251"/>
        <end position="298"/>
    </location>
</feature>
<dbReference type="InterPro" id="IPR016181">
    <property type="entry name" value="Acyl_CoA_acyltransferase"/>
</dbReference>
<dbReference type="AlphaFoldDB" id="A0A4R8A4J8"/>
<reference evidence="9 10" key="1">
    <citation type="submission" date="2019-03" db="EMBL/GenBank/DDBJ databases">
        <title>Genomic Encyclopedia of Type Strains, Phase IV (KMG-IV): sequencing the most valuable type-strain genomes for metagenomic binning, comparative biology and taxonomic classification.</title>
        <authorList>
            <person name="Goeker M."/>
        </authorList>
    </citation>
    <scope>NUCLEOTIDE SEQUENCE [LARGE SCALE GENOMIC DNA]</scope>
    <source>
        <strain evidence="9 10">DSM 28867</strain>
    </source>
</reference>
<dbReference type="GO" id="GO:0008360">
    <property type="term" value="P:regulation of cell shape"/>
    <property type="evidence" value="ECO:0007669"/>
    <property type="project" value="UniProtKB-KW"/>
</dbReference>
<evidence type="ECO:0000256" key="5">
    <source>
        <dbReference type="ARBA" id="ARBA00022984"/>
    </source>
</evidence>
<evidence type="ECO:0000256" key="4">
    <source>
        <dbReference type="ARBA" id="ARBA00022960"/>
    </source>
</evidence>
<evidence type="ECO:0000256" key="3">
    <source>
        <dbReference type="ARBA" id="ARBA00022679"/>
    </source>
</evidence>
<sequence>MIFEEITTTEFDAFARKHPLHNFMQTSQMGEVGKVSGQVSYYVGIREHGELIGACRLAGIKNRFGQYFFSAFRGPLLDYNDKEVLSFFTTEVKKFLKSKKGYELDINPGIIHKERDINGDVVEGGVDNSKVVPLLESLGYQHEGFITEYDYSRQVRWMFVLDLEGKSETEVFKAMKQNHRNIIKKTEKFFIEIKEVGYDDLAEYKRITEETSDRRGFEDKPLAYYQEMYRQFHDNGEVKFLIAYLNVDKYIESLQTSLARESQKYENSKAKNPDSGKTKELGITVNSLEKRLNEAQELCKDGHYIPLSAAMFVLFEDEITYMFSGSYEKYMNFYAQYAIQWYVIKHGIAGGFKRYNFYGISGNFDKSDPDYGVYEFKKGFQGYVLEYLGDFVLPISYYHTVNKLIQKIKK</sequence>
<dbReference type="EMBL" id="SODD01000004">
    <property type="protein sequence ID" value="TDW25526.1"/>
    <property type="molecule type" value="Genomic_DNA"/>
</dbReference>
<keyword evidence="8" id="KW-0175">Coiled coil</keyword>
<evidence type="ECO:0000256" key="1">
    <source>
        <dbReference type="ARBA" id="ARBA00009943"/>
    </source>
</evidence>
<dbReference type="Gene3D" id="3.40.630.30">
    <property type="match status" value="2"/>
</dbReference>
<keyword evidence="2" id="KW-0963">Cytoplasm</keyword>
<name>A0A4R8A4J8_9FIRM</name>
<evidence type="ECO:0000313" key="9">
    <source>
        <dbReference type="EMBL" id="TDW25526.1"/>
    </source>
</evidence>
<dbReference type="Gene3D" id="1.20.58.90">
    <property type="match status" value="1"/>
</dbReference>
<dbReference type="GO" id="GO:0071555">
    <property type="term" value="P:cell wall organization"/>
    <property type="evidence" value="ECO:0007669"/>
    <property type="project" value="UniProtKB-KW"/>
</dbReference>
<keyword evidence="6" id="KW-0012">Acyltransferase</keyword>
<keyword evidence="10" id="KW-1185">Reference proteome</keyword>
<keyword evidence="4" id="KW-0133">Cell shape</keyword>
<comment type="similarity">
    <text evidence="1">Belongs to the FemABX family.</text>
</comment>
<dbReference type="PANTHER" id="PTHR36174:SF2">
    <property type="entry name" value="AMINOACYLTRANSFERASE FEMA"/>
    <property type="match status" value="1"/>
</dbReference>
<evidence type="ECO:0000256" key="2">
    <source>
        <dbReference type="ARBA" id="ARBA00022490"/>
    </source>
</evidence>
<organism evidence="9 10">
    <name type="scientific">Breznakia blatticola</name>
    <dbReference type="NCBI Taxonomy" id="1754012"/>
    <lineage>
        <taxon>Bacteria</taxon>
        <taxon>Bacillati</taxon>
        <taxon>Bacillota</taxon>
        <taxon>Erysipelotrichia</taxon>
        <taxon>Erysipelotrichales</taxon>
        <taxon>Erysipelotrichaceae</taxon>
        <taxon>Breznakia</taxon>
    </lineage>
</organism>
<evidence type="ECO:0000256" key="6">
    <source>
        <dbReference type="ARBA" id="ARBA00023315"/>
    </source>
</evidence>
<dbReference type="InterPro" id="IPR003447">
    <property type="entry name" value="FEMABX"/>
</dbReference>